<evidence type="ECO:0000313" key="4">
    <source>
        <dbReference type="Proteomes" id="UP000596035"/>
    </source>
</evidence>
<sequence>MKQPDVPLWRKSMLQHLNLDDILKILYEIAENGDPFGYESSESGYYQDYKEQFDELALGASSLLDALTEHDLREHWDDMAVCLLGQTTTVMGYDSVEMDYYHMTDPYCENLAIKEAQKRLEQLTKADLIRTFRTVMVVLTSFFDIKAAHDCLTSIVQELDERAAIMDRRLKVAFAAKDEAEAKKLLNTLPGRAWVE</sequence>
<keyword evidence="3" id="KW-1185">Reference proteome</keyword>
<evidence type="ECO:0000313" key="1">
    <source>
        <dbReference type="EMBL" id="ASB40291.1"/>
    </source>
</evidence>
<reference evidence="1" key="1">
    <citation type="journal article" date="2017" name="Genome Announc.">
        <title>High-Quality Whole-Genome Sequences of the Oligo-Mouse-Microbiota Bacterial Community.</title>
        <authorList>
            <person name="Garzetti D."/>
            <person name="Brugiroux S."/>
            <person name="Bunk B."/>
            <person name="Pukall R."/>
            <person name="McCoy K.D."/>
            <person name="Macpherson A.J."/>
            <person name="Stecher B."/>
        </authorList>
    </citation>
    <scope>NUCLEOTIDE SEQUENCE</scope>
    <source>
        <strain evidence="1">KB18</strain>
    </source>
</reference>
<organism evidence="2 4">
    <name type="scientific">Acutalibacter muris</name>
    <dbReference type="NCBI Taxonomy" id="1796620"/>
    <lineage>
        <taxon>Bacteria</taxon>
        <taxon>Bacillati</taxon>
        <taxon>Bacillota</taxon>
        <taxon>Clostridia</taxon>
        <taxon>Eubacteriales</taxon>
        <taxon>Acutalibacteraceae</taxon>
        <taxon>Acutalibacter</taxon>
    </lineage>
</organism>
<proteinExistence type="predicted"/>
<dbReference type="Proteomes" id="UP000196710">
    <property type="component" value="Chromosome"/>
</dbReference>
<dbReference type="Proteomes" id="UP000596035">
    <property type="component" value="Chromosome"/>
</dbReference>
<evidence type="ECO:0000313" key="2">
    <source>
        <dbReference type="EMBL" id="QQR29582.1"/>
    </source>
</evidence>
<name>A0A1Z2XPG1_9FIRM</name>
<dbReference type="RefSeq" id="WP_066534292.1">
    <property type="nucleotide sequence ID" value="NZ_CAJTCQ010000001.1"/>
</dbReference>
<dbReference type="EMBL" id="CP021422">
    <property type="protein sequence ID" value="ASB40291.1"/>
    <property type="molecule type" value="Genomic_DNA"/>
</dbReference>
<accession>A0A1Z2XPG1</accession>
<dbReference type="EMBL" id="CP065321">
    <property type="protein sequence ID" value="QQR29582.1"/>
    <property type="molecule type" value="Genomic_DNA"/>
</dbReference>
<evidence type="ECO:0000313" key="3">
    <source>
        <dbReference type="Proteomes" id="UP000196710"/>
    </source>
</evidence>
<reference evidence="3" key="2">
    <citation type="submission" date="2017-05" db="EMBL/GenBank/DDBJ databases">
        <title>Improved OligoMM genomes.</title>
        <authorList>
            <person name="Garzetti D."/>
        </authorList>
    </citation>
    <scope>NUCLEOTIDE SEQUENCE [LARGE SCALE GENOMIC DNA]</scope>
    <source>
        <strain evidence="3">KB18</strain>
    </source>
</reference>
<dbReference type="AlphaFoldDB" id="A0A1Z2XPG1"/>
<dbReference type="KEGG" id="amur:ADH66_06230"/>
<reference evidence="2 4" key="3">
    <citation type="submission" date="2020-11" db="EMBL/GenBank/DDBJ databases">
        <title>Closed and high quality bacterial genomes of the OMM12 community.</title>
        <authorList>
            <person name="Marbouty M."/>
            <person name="Lamy-Besnier Q."/>
            <person name="Debarbieux L."/>
            <person name="Koszul R."/>
        </authorList>
    </citation>
    <scope>NUCLEOTIDE SEQUENCE [LARGE SCALE GENOMIC DNA]</scope>
    <source>
        <strain evidence="2 4">KB18</strain>
    </source>
</reference>
<protein>
    <submittedName>
        <fullName evidence="2">Uncharacterized protein</fullName>
    </submittedName>
</protein>
<gene>
    <name evidence="1" type="ORF">ADH66_06230</name>
    <name evidence="2" type="ORF">I5Q82_16325</name>
</gene>